<proteinExistence type="predicted"/>
<dbReference type="Proteomes" id="UP000054383">
    <property type="component" value="Unassembled WGS sequence"/>
</dbReference>
<organism evidence="1 2">
    <name type="scientific">Talaromyces islandicus</name>
    <name type="common">Penicillium islandicum</name>
    <dbReference type="NCBI Taxonomy" id="28573"/>
    <lineage>
        <taxon>Eukaryota</taxon>
        <taxon>Fungi</taxon>
        <taxon>Dikarya</taxon>
        <taxon>Ascomycota</taxon>
        <taxon>Pezizomycotina</taxon>
        <taxon>Eurotiomycetes</taxon>
        <taxon>Eurotiomycetidae</taxon>
        <taxon>Eurotiales</taxon>
        <taxon>Trichocomaceae</taxon>
        <taxon>Talaromyces</taxon>
        <taxon>Talaromyces sect. Islandici</taxon>
    </lineage>
</organism>
<dbReference type="OrthoDB" id="3546279at2759"/>
<keyword evidence="2" id="KW-1185">Reference proteome</keyword>
<dbReference type="PANTHER" id="PTHR47657:SF10">
    <property type="entry name" value="ZN(II)2CYS6 TRANSCRIPTION FACTOR (EUROFUNG)"/>
    <property type="match status" value="1"/>
</dbReference>
<dbReference type="AlphaFoldDB" id="A0A0U1LS96"/>
<sequence length="439" mass="49460">MVATLARDEESSLRDLENSRGFRNTGVVSASHTLLPLEFHQPRLSTPPASTPHCGANDLADMSLLTRFILDTSKKMSLHPRRVTMWQRVIPKIATKREYLMHLLLALAGMYARFDYYTSTRVESNPTDYQNNSCFVGNSSADVDLYRMTEHHQKGLEGIQEALCHISSETAEDVFCGSILITAFAFGSLSISGPNENIEPGLSYENQSPSTDWLRLCRGLVSVVQEHWNTLKLGRLRSMLIYNHGNDDWKLHPAFEPLSNYPRLVQGSRVLSIFARGACKALSMLRTFSNTICSSQTENSQSDKADDYDADYCNTIDKLEEIYKRILYVLHFTESGRDCPTSLDIQIDLEDAAITSWPQMISDAFIASLNSEGQHGIANGFSFTILAHFYLSLILLEDLWYLNRGIRKEIQKIACLVSSLNESPLTTLMQWPIAVIHES</sequence>
<dbReference type="OMA" id="KKEYLMH"/>
<accession>A0A0U1LS96</accession>
<dbReference type="PANTHER" id="PTHR47657">
    <property type="entry name" value="STEROL REGULATORY ELEMENT-BINDING PROTEIN ECM22"/>
    <property type="match status" value="1"/>
</dbReference>
<dbReference type="STRING" id="28573.A0A0U1LS96"/>
<dbReference type="EMBL" id="CVMT01000002">
    <property type="protein sequence ID" value="CRG86145.1"/>
    <property type="molecule type" value="Genomic_DNA"/>
</dbReference>
<dbReference type="GO" id="GO:0000981">
    <property type="term" value="F:DNA-binding transcription factor activity, RNA polymerase II-specific"/>
    <property type="evidence" value="ECO:0007669"/>
    <property type="project" value="TreeGrafter"/>
</dbReference>
<evidence type="ECO:0000313" key="2">
    <source>
        <dbReference type="Proteomes" id="UP000054383"/>
    </source>
</evidence>
<reference evidence="1 2" key="1">
    <citation type="submission" date="2015-04" db="EMBL/GenBank/DDBJ databases">
        <authorList>
            <person name="Syromyatnikov M.Y."/>
            <person name="Popov V.N."/>
        </authorList>
    </citation>
    <scope>NUCLEOTIDE SEQUENCE [LARGE SCALE GENOMIC DNA]</scope>
    <source>
        <strain evidence="1">WF-38-12</strain>
    </source>
</reference>
<dbReference type="InterPro" id="IPR052400">
    <property type="entry name" value="Zn2-C6_fungal_TF"/>
</dbReference>
<name>A0A0U1LS96_TALIS</name>
<gene>
    <name evidence="1" type="ORF">PISL3812_03148</name>
</gene>
<protein>
    <submittedName>
        <fullName evidence="1">Uncharacterized protein</fullName>
    </submittedName>
</protein>
<evidence type="ECO:0000313" key="1">
    <source>
        <dbReference type="EMBL" id="CRG86145.1"/>
    </source>
</evidence>
<dbReference type="Pfam" id="PF11951">
    <property type="entry name" value="Fungal_trans_2"/>
    <property type="match status" value="1"/>
</dbReference>
<dbReference type="InterPro" id="IPR021858">
    <property type="entry name" value="Fun_TF"/>
</dbReference>